<reference evidence="2" key="1">
    <citation type="journal article" date="2022" name="New Phytol.">
        <title>Evolutionary transition to the ectomycorrhizal habit in the genomes of a hyperdiverse lineage of mushroom-forming fungi.</title>
        <authorList>
            <person name="Looney B."/>
            <person name="Miyauchi S."/>
            <person name="Morin E."/>
            <person name="Drula E."/>
            <person name="Courty P.E."/>
            <person name="Kohler A."/>
            <person name="Kuo A."/>
            <person name="LaButti K."/>
            <person name="Pangilinan J."/>
            <person name="Lipzen A."/>
            <person name="Riley R."/>
            <person name="Andreopoulos W."/>
            <person name="He G."/>
            <person name="Johnson J."/>
            <person name="Nolan M."/>
            <person name="Tritt A."/>
            <person name="Barry K.W."/>
            <person name="Grigoriev I.V."/>
            <person name="Nagy L.G."/>
            <person name="Hibbett D."/>
            <person name="Henrissat B."/>
            <person name="Matheny P.B."/>
            <person name="Labbe J."/>
            <person name="Martin F.M."/>
        </authorList>
    </citation>
    <scope>NUCLEOTIDE SEQUENCE</scope>
    <source>
        <strain evidence="2">BPL690</strain>
    </source>
</reference>
<dbReference type="Proteomes" id="UP001203297">
    <property type="component" value="Unassembled WGS sequence"/>
</dbReference>
<feature type="region of interest" description="Disordered" evidence="1">
    <location>
        <begin position="143"/>
        <end position="220"/>
    </location>
</feature>
<comment type="caution">
    <text evidence="2">The sequence shown here is derived from an EMBL/GenBank/DDBJ whole genome shotgun (WGS) entry which is preliminary data.</text>
</comment>
<dbReference type="AlphaFoldDB" id="A0AAD4QLH3"/>
<dbReference type="EMBL" id="WTXG01000048">
    <property type="protein sequence ID" value="KAI0296511.1"/>
    <property type="molecule type" value="Genomic_DNA"/>
</dbReference>
<evidence type="ECO:0000313" key="3">
    <source>
        <dbReference type="Proteomes" id="UP001203297"/>
    </source>
</evidence>
<feature type="compositionally biased region" description="Polar residues" evidence="1">
    <location>
        <begin position="7"/>
        <end position="21"/>
    </location>
</feature>
<dbReference type="Gene3D" id="3.30.160.60">
    <property type="entry name" value="Classic Zinc Finger"/>
    <property type="match status" value="1"/>
</dbReference>
<evidence type="ECO:0000256" key="1">
    <source>
        <dbReference type="SAM" id="MobiDB-lite"/>
    </source>
</evidence>
<feature type="compositionally biased region" description="Basic and acidic residues" evidence="1">
    <location>
        <begin position="163"/>
        <end position="180"/>
    </location>
</feature>
<evidence type="ECO:0000313" key="2">
    <source>
        <dbReference type="EMBL" id="KAI0296511.1"/>
    </source>
</evidence>
<organism evidence="2 3">
    <name type="scientific">Multifurca ochricompacta</name>
    <dbReference type="NCBI Taxonomy" id="376703"/>
    <lineage>
        <taxon>Eukaryota</taxon>
        <taxon>Fungi</taxon>
        <taxon>Dikarya</taxon>
        <taxon>Basidiomycota</taxon>
        <taxon>Agaricomycotina</taxon>
        <taxon>Agaricomycetes</taxon>
        <taxon>Russulales</taxon>
        <taxon>Russulaceae</taxon>
        <taxon>Multifurca</taxon>
    </lineage>
</organism>
<sequence length="443" mass="49106">MGLSTGVDINTYTADTPAPTSQSGDITLFSAEFDALHPDLTPWLVSATRMSQRDTFALRLSCSSGYETALTDTLLESEARRGGFIPSATNVADATTYDIPAPDFPALLGSSQGKLTWLKEPGEFTRASPSHLSSDGSVLEPVTPGHGVALGNRSFPVRCGKHPRTDNDDNREADCYESRPQKRGKGGTTALGVLEAAGSTSRARHKPATRTSSAINDKSRVVGRGAERLAASNTQGVYHQFLTGPSVQQELAGTAVWGKLPWVEGRVQREEMQEQVEDEDGNQDRTVEDPFLIPKRLKDRHRALLVTTEADKDSRTIRELKCRLCPRAGFATWEEFKRHCDTMEAHPLHIQFCDHCGDFFARSDSLRRHKKNRPTECVKVMPNMARVKREETTRLHDSFKARLENCLRTGEEMGRPFGMIIKERFPGSSKKGCREQESRAKSS</sequence>
<protein>
    <submittedName>
        <fullName evidence="2">Uncharacterized protein</fullName>
    </submittedName>
</protein>
<name>A0AAD4QLH3_9AGAM</name>
<accession>A0AAD4QLH3</accession>
<gene>
    <name evidence="2" type="ORF">B0F90DRAFT_1034126</name>
</gene>
<keyword evidence="3" id="KW-1185">Reference proteome</keyword>
<proteinExistence type="predicted"/>
<feature type="region of interest" description="Disordered" evidence="1">
    <location>
        <begin position="1"/>
        <end position="21"/>
    </location>
</feature>